<sequence length="162" mass="17435">MNRLIPFMSPRATAASGSGSRADRRATAAREALSLCADADALAREASRVSSAEQHRLLALLEQRDEIMQDLAEQLAILRHERPTADSALFAATERVVDEADALVAEVCAAVSTTQRVTLDLAARVATRVEEIRAELDAVQRAAHANVGYAAASTTRLVDRVR</sequence>
<gene>
    <name evidence="2" type="ordered locus">GAU_0355</name>
</gene>
<evidence type="ECO:0008006" key="4">
    <source>
        <dbReference type="Google" id="ProtNLM"/>
    </source>
</evidence>
<dbReference type="Proteomes" id="UP000002209">
    <property type="component" value="Chromosome"/>
</dbReference>
<dbReference type="RefSeq" id="WP_012681845.1">
    <property type="nucleotide sequence ID" value="NC_012489.1"/>
</dbReference>
<dbReference type="HOGENOM" id="CLU_1633012_0_0_0"/>
<dbReference type="OrthoDB" id="9889078at2"/>
<dbReference type="eggNOG" id="ENOG503028C">
    <property type="taxonomic scope" value="Bacteria"/>
</dbReference>
<dbReference type="STRING" id="379066.GAU_0355"/>
<feature type="region of interest" description="Disordered" evidence="1">
    <location>
        <begin position="1"/>
        <end position="23"/>
    </location>
</feature>
<reference evidence="3" key="1">
    <citation type="submission" date="2006-03" db="EMBL/GenBank/DDBJ databases">
        <title>Complete genome sequence of Gemmatimonas aurantiaca T-27 that represents a novel phylum Gemmatimonadetes.</title>
        <authorList>
            <person name="Takasaki K."/>
            <person name="Ichikawa N."/>
            <person name="Miura H."/>
            <person name="Matsushita S."/>
            <person name="Watanabe Y."/>
            <person name="Oguchi A."/>
            <person name="Ankai A."/>
            <person name="Yashiro I."/>
            <person name="Takahashi M."/>
            <person name="Terui Y."/>
            <person name="Fukui S."/>
            <person name="Yokoyama H."/>
            <person name="Tanikawa S."/>
            <person name="Hanada S."/>
            <person name="Kamagata Y."/>
            <person name="Fujita N."/>
        </authorList>
    </citation>
    <scope>NUCLEOTIDE SEQUENCE [LARGE SCALE GENOMIC DNA]</scope>
    <source>
        <strain evidence="3">T-27 / DSM 14586 / JCM 11422 / NBRC 100505</strain>
    </source>
</reference>
<dbReference type="AlphaFoldDB" id="C1A587"/>
<dbReference type="KEGG" id="gau:GAU_0355"/>
<evidence type="ECO:0000313" key="2">
    <source>
        <dbReference type="EMBL" id="BAH37397.1"/>
    </source>
</evidence>
<proteinExistence type="predicted"/>
<organism evidence="2 3">
    <name type="scientific">Gemmatimonas aurantiaca (strain DSM 14586 / JCM 11422 / NBRC 100505 / T-27)</name>
    <dbReference type="NCBI Taxonomy" id="379066"/>
    <lineage>
        <taxon>Bacteria</taxon>
        <taxon>Pseudomonadati</taxon>
        <taxon>Gemmatimonadota</taxon>
        <taxon>Gemmatimonadia</taxon>
        <taxon>Gemmatimonadales</taxon>
        <taxon>Gemmatimonadaceae</taxon>
        <taxon>Gemmatimonas</taxon>
    </lineage>
</organism>
<protein>
    <recommendedName>
        <fullName evidence="4">Flagellar protein FlgN</fullName>
    </recommendedName>
</protein>
<name>C1A587_GEMAT</name>
<feature type="compositionally biased region" description="Low complexity" evidence="1">
    <location>
        <begin position="11"/>
        <end position="20"/>
    </location>
</feature>
<keyword evidence="3" id="KW-1185">Reference proteome</keyword>
<evidence type="ECO:0000256" key="1">
    <source>
        <dbReference type="SAM" id="MobiDB-lite"/>
    </source>
</evidence>
<accession>C1A587</accession>
<dbReference type="EMBL" id="AP009153">
    <property type="protein sequence ID" value="BAH37397.1"/>
    <property type="molecule type" value="Genomic_DNA"/>
</dbReference>
<evidence type="ECO:0000313" key="3">
    <source>
        <dbReference type="Proteomes" id="UP000002209"/>
    </source>
</evidence>